<dbReference type="PANTHER" id="PTHR33191:SF77">
    <property type="entry name" value="RIPENING-RELATED PROTEIN 1"/>
    <property type="match status" value="1"/>
</dbReference>
<proteinExistence type="inferred from homology"/>
<keyword evidence="7" id="KW-1185">Reference proteome</keyword>
<dbReference type="PANTHER" id="PTHR33191">
    <property type="entry name" value="RIPENING-RELATED PROTEIN 2-RELATED"/>
    <property type="match status" value="1"/>
</dbReference>
<organism evidence="6 7">
    <name type="scientific">Gossypium raimondii</name>
    <name type="common">Peruvian cotton</name>
    <name type="synonym">Gossypium klotzschianum subsp. raimondii</name>
    <dbReference type="NCBI Taxonomy" id="29730"/>
    <lineage>
        <taxon>Eukaryota</taxon>
        <taxon>Viridiplantae</taxon>
        <taxon>Streptophyta</taxon>
        <taxon>Embryophyta</taxon>
        <taxon>Tracheophyta</taxon>
        <taxon>Spermatophyta</taxon>
        <taxon>Magnoliopsida</taxon>
        <taxon>eudicotyledons</taxon>
        <taxon>Gunneridae</taxon>
        <taxon>Pentapetalae</taxon>
        <taxon>rosids</taxon>
        <taxon>malvids</taxon>
        <taxon>Malvales</taxon>
        <taxon>Malvaceae</taxon>
        <taxon>Malvoideae</taxon>
        <taxon>Gossypium</taxon>
    </lineage>
</organism>
<evidence type="ECO:0000256" key="3">
    <source>
        <dbReference type="ARBA" id="ARBA00022525"/>
    </source>
</evidence>
<accession>A0A0D2U1M3</accession>
<comment type="similarity">
    <text evidence="2">Belongs to the kiwellin family.</text>
</comment>
<feature type="chain" id="PRO_5002265345" evidence="5">
    <location>
        <begin position="38"/>
        <end position="177"/>
    </location>
</feature>
<evidence type="ECO:0000256" key="2">
    <source>
        <dbReference type="ARBA" id="ARBA00005592"/>
    </source>
</evidence>
<protein>
    <submittedName>
        <fullName evidence="6">Uncharacterized protein</fullName>
    </submittedName>
</protein>
<dbReference type="EMBL" id="CM001747">
    <property type="protein sequence ID" value="KJB49425.1"/>
    <property type="molecule type" value="Genomic_DNA"/>
</dbReference>
<keyword evidence="4 5" id="KW-0732">Signal</keyword>
<dbReference type="Pfam" id="PF24300">
    <property type="entry name" value="KWL1"/>
    <property type="match status" value="1"/>
</dbReference>
<dbReference type="Gene3D" id="2.40.40.10">
    <property type="entry name" value="RlpA-like domain"/>
    <property type="match status" value="1"/>
</dbReference>
<dbReference type="Proteomes" id="UP000032304">
    <property type="component" value="Chromosome 8"/>
</dbReference>
<dbReference type="AlphaFoldDB" id="A0A0D2U1M3"/>
<dbReference type="GO" id="GO:0005576">
    <property type="term" value="C:extracellular region"/>
    <property type="evidence" value="ECO:0007669"/>
    <property type="project" value="UniProtKB-SubCell"/>
</dbReference>
<evidence type="ECO:0000313" key="7">
    <source>
        <dbReference type="Proteomes" id="UP000032304"/>
    </source>
</evidence>
<dbReference type="InterPro" id="IPR039271">
    <property type="entry name" value="Kiwellin-like"/>
</dbReference>
<feature type="signal peptide" evidence="5">
    <location>
        <begin position="1"/>
        <end position="37"/>
    </location>
</feature>
<reference evidence="6 7" key="1">
    <citation type="journal article" date="2012" name="Nature">
        <title>Repeated polyploidization of Gossypium genomes and the evolution of spinnable cotton fibres.</title>
        <authorList>
            <person name="Paterson A.H."/>
            <person name="Wendel J.F."/>
            <person name="Gundlach H."/>
            <person name="Guo H."/>
            <person name="Jenkins J."/>
            <person name="Jin D."/>
            <person name="Llewellyn D."/>
            <person name="Showmaker K.C."/>
            <person name="Shu S."/>
            <person name="Udall J."/>
            <person name="Yoo M.J."/>
            <person name="Byers R."/>
            <person name="Chen W."/>
            <person name="Doron-Faigenboim A."/>
            <person name="Duke M.V."/>
            <person name="Gong L."/>
            <person name="Grimwood J."/>
            <person name="Grover C."/>
            <person name="Grupp K."/>
            <person name="Hu G."/>
            <person name="Lee T.H."/>
            <person name="Li J."/>
            <person name="Lin L."/>
            <person name="Liu T."/>
            <person name="Marler B.S."/>
            <person name="Page J.T."/>
            <person name="Roberts A.W."/>
            <person name="Romanel E."/>
            <person name="Sanders W.S."/>
            <person name="Szadkowski E."/>
            <person name="Tan X."/>
            <person name="Tang H."/>
            <person name="Xu C."/>
            <person name="Wang J."/>
            <person name="Wang Z."/>
            <person name="Zhang D."/>
            <person name="Zhang L."/>
            <person name="Ashrafi H."/>
            <person name="Bedon F."/>
            <person name="Bowers J.E."/>
            <person name="Brubaker C.L."/>
            <person name="Chee P.W."/>
            <person name="Das S."/>
            <person name="Gingle A.R."/>
            <person name="Haigler C.H."/>
            <person name="Harker D."/>
            <person name="Hoffmann L.V."/>
            <person name="Hovav R."/>
            <person name="Jones D.C."/>
            <person name="Lemke C."/>
            <person name="Mansoor S."/>
            <person name="ur Rahman M."/>
            <person name="Rainville L.N."/>
            <person name="Rambani A."/>
            <person name="Reddy U.K."/>
            <person name="Rong J.K."/>
            <person name="Saranga Y."/>
            <person name="Scheffler B.E."/>
            <person name="Scheffler J.A."/>
            <person name="Stelly D.M."/>
            <person name="Triplett B.A."/>
            <person name="Van Deynze A."/>
            <person name="Vaslin M.F."/>
            <person name="Waghmare V.N."/>
            <person name="Walford S.A."/>
            <person name="Wright R.J."/>
            <person name="Zaki E.A."/>
            <person name="Zhang T."/>
            <person name="Dennis E.S."/>
            <person name="Mayer K.F."/>
            <person name="Peterson D.G."/>
            <person name="Rokhsar D.S."/>
            <person name="Wang X."/>
            <person name="Schmutz J."/>
        </authorList>
    </citation>
    <scope>NUCLEOTIDE SEQUENCE [LARGE SCALE GENOMIC DNA]</scope>
</reference>
<dbReference type="InterPro" id="IPR036908">
    <property type="entry name" value="RlpA-like_sf"/>
</dbReference>
<dbReference type="STRING" id="29730.A0A0D2U1M3"/>
<comment type="subcellular location">
    <subcellularLocation>
        <location evidence="1">Secreted</location>
    </subcellularLocation>
</comment>
<keyword evidence="3" id="KW-0964">Secreted</keyword>
<evidence type="ECO:0000256" key="1">
    <source>
        <dbReference type="ARBA" id="ARBA00004613"/>
    </source>
</evidence>
<evidence type="ECO:0000313" key="6">
    <source>
        <dbReference type="EMBL" id="KJB49425.1"/>
    </source>
</evidence>
<evidence type="ECO:0000256" key="4">
    <source>
        <dbReference type="ARBA" id="ARBA00022729"/>
    </source>
</evidence>
<sequence>MGWGGDMSSFKHCVKKIGSSVFLILLCVIYIFASVEAQSCKRGKNPPPGQCNLENVSNCCKDGNFYMTYKCSPLMLSSTKAMLTLNNFEAGGDGSGPSECNNQYHSNDYLVVALLTGWFNYGKRCLKYINIHSNGKSVRAKVVDECDSNYEYRLPYFNNIVDSSKAVWKALGGRKSY</sequence>
<gene>
    <name evidence="6" type="ORF">B456_008G118800</name>
</gene>
<name>A0A0D2U1M3_GOSRA</name>
<dbReference type="SUPFAM" id="SSF50685">
    <property type="entry name" value="Barwin-like endoglucanases"/>
    <property type="match status" value="1"/>
</dbReference>
<dbReference type="CDD" id="cd22270">
    <property type="entry name" value="DPBB_kiwellin-like"/>
    <property type="match status" value="1"/>
</dbReference>
<dbReference type="OMA" id="HSNDYLV"/>
<evidence type="ECO:0000256" key="5">
    <source>
        <dbReference type="SAM" id="SignalP"/>
    </source>
</evidence>
<dbReference type="Gramene" id="KJB49425">
    <property type="protein sequence ID" value="KJB49425"/>
    <property type="gene ID" value="B456_008G118800"/>
</dbReference>